<evidence type="ECO:0000313" key="3">
    <source>
        <dbReference type="Proteomes" id="UP000295621"/>
    </source>
</evidence>
<dbReference type="InterPro" id="IPR014922">
    <property type="entry name" value="YdhG-like"/>
</dbReference>
<sequence>MITRPHQIGIWLDQLAPERRAEAEQLADLVRDAVGPQDELDEAIKWNRLTFTAGGNWHHWVCAVSVTKRAASLIFHKGALLEDPRGLLEGEGQYLRGTSYERAHDDPDAIAGLVRQAVDRQTDMLGGLN</sequence>
<reference evidence="2 3" key="1">
    <citation type="submission" date="2019-02" db="EMBL/GenBank/DDBJ databases">
        <title>Draft genome sequences of novel Actinobacteria.</title>
        <authorList>
            <person name="Sahin N."/>
            <person name="Ay H."/>
            <person name="Saygin H."/>
        </authorList>
    </citation>
    <scope>NUCLEOTIDE SEQUENCE [LARGE SCALE GENOMIC DNA]</scope>
    <source>
        <strain evidence="2 3">KC603</strain>
    </source>
</reference>
<accession>A0A4R4RVR9</accession>
<dbReference type="Proteomes" id="UP000295621">
    <property type="component" value="Unassembled WGS sequence"/>
</dbReference>
<comment type="caution">
    <text evidence="2">The sequence shown here is derived from an EMBL/GenBank/DDBJ whole genome shotgun (WGS) entry which is preliminary data.</text>
</comment>
<feature type="domain" description="YdhG-like" evidence="1">
    <location>
        <begin position="19"/>
        <end position="118"/>
    </location>
</feature>
<protein>
    <submittedName>
        <fullName evidence="2">DUF1801 domain-containing protein</fullName>
    </submittedName>
</protein>
<evidence type="ECO:0000313" key="2">
    <source>
        <dbReference type="EMBL" id="TDC53796.1"/>
    </source>
</evidence>
<dbReference type="EMBL" id="SMKL01000007">
    <property type="protein sequence ID" value="TDC53796.1"/>
    <property type="molecule type" value="Genomic_DNA"/>
</dbReference>
<name>A0A4R4RVR9_9ACTN</name>
<dbReference type="AlphaFoldDB" id="A0A4R4RVR9"/>
<dbReference type="OrthoDB" id="9811812at2"/>
<proteinExistence type="predicted"/>
<dbReference type="RefSeq" id="WP_131979857.1">
    <property type="nucleotide sequence ID" value="NZ_SMKL01000007.1"/>
</dbReference>
<gene>
    <name evidence="2" type="ORF">E1212_04755</name>
</gene>
<dbReference type="Gene3D" id="3.90.1150.200">
    <property type="match status" value="1"/>
</dbReference>
<evidence type="ECO:0000259" key="1">
    <source>
        <dbReference type="Pfam" id="PF08818"/>
    </source>
</evidence>
<organism evidence="2 3">
    <name type="scientific">Jiangella ureilytica</name>
    <dbReference type="NCBI Taxonomy" id="2530374"/>
    <lineage>
        <taxon>Bacteria</taxon>
        <taxon>Bacillati</taxon>
        <taxon>Actinomycetota</taxon>
        <taxon>Actinomycetes</taxon>
        <taxon>Jiangellales</taxon>
        <taxon>Jiangellaceae</taxon>
        <taxon>Jiangella</taxon>
    </lineage>
</organism>
<dbReference type="SUPFAM" id="SSF159888">
    <property type="entry name" value="YdhG-like"/>
    <property type="match status" value="1"/>
</dbReference>
<keyword evidence="3" id="KW-1185">Reference proteome</keyword>
<dbReference type="Pfam" id="PF08818">
    <property type="entry name" value="DUF1801"/>
    <property type="match status" value="1"/>
</dbReference>